<proteinExistence type="predicted"/>
<keyword evidence="1" id="KW-0472">Membrane</keyword>
<keyword evidence="3" id="KW-1185">Reference proteome</keyword>
<keyword evidence="1" id="KW-0812">Transmembrane</keyword>
<feature type="transmembrane region" description="Helical" evidence="1">
    <location>
        <begin position="48"/>
        <end position="66"/>
    </location>
</feature>
<keyword evidence="1" id="KW-1133">Transmembrane helix</keyword>
<evidence type="ECO:0000256" key="1">
    <source>
        <dbReference type="SAM" id="Phobius"/>
    </source>
</evidence>
<organism evidence="2 3">
    <name type="scientific">Holothuria leucospilota</name>
    <name type="common">Black long sea cucumber</name>
    <name type="synonym">Mertensiothuria leucospilota</name>
    <dbReference type="NCBI Taxonomy" id="206669"/>
    <lineage>
        <taxon>Eukaryota</taxon>
        <taxon>Metazoa</taxon>
        <taxon>Echinodermata</taxon>
        <taxon>Eleutherozoa</taxon>
        <taxon>Echinozoa</taxon>
        <taxon>Holothuroidea</taxon>
        <taxon>Aspidochirotacea</taxon>
        <taxon>Aspidochirotida</taxon>
        <taxon>Holothuriidae</taxon>
        <taxon>Holothuria</taxon>
    </lineage>
</organism>
<comment type="caution">
    <text evidence="2">The sequence shown here is derived from an EMBL/GenBank/DDBJ whole genome shotgun (WGS) entry which is preliminary data.</text>
</comment>
<accession>A0A9Q0YDV0</accession>
<sequence length="89" mass="10039">MAVSKDRTSTYENRRFDRCAATLWNNLSEGVTHTSTIHDIKKLLKLSFSKLLLVYLVHFLSILHAFIVSNPGAFIVLTLTCCFVFFGGV</sequence>
<protein>
    <submittedName>
        <fullName evidence="2">Uncharacterized protein</fullName>
    </submittedName>
</protein>
<dbReference type="Proteomes" id="UP001152320">
    <property type="component" value="Unassembled WGS sequence"/>
</dbReference>
<dbReference type="AlphaFoldDB" id="A0A9Q0YDV0"/>
<feature type="transmembrane region" description="Helical" evidence="1">
    <location>
        <begin position="72"/>
        <end position="88"/>
    </location>
</feature>
<name>A0A9Q0YDV0_HOLLE</name>
<evidence type="ECO:0000313" key="2">
    <source>
        <dbReference type="EMBL" id="KAJ8018554.1"/>
    </source>
</evidence>
<evidence type="ECO:0000313" key="3">
    <source>
        <dbReference type="Proteomes" id="UP001152320"/>
    </source>
</evidence>
<reference evidence="2" key="1">
    <citation type="submission" date="2021-10" db="EMBL/GenBank/DDBJ databases">
        <title>Tropical sea cucumber genome reveals ecological adaptation and Cuvierian tubules defense mechanism.</title>
        <authorList>
            <person name="Chen T."/>
        </authorList>
    </citation>
    <scope>NUCLEOTIDE SEQUENCE</scope>
    <source>
        <strain evidence="2">Nanhai2018</strain>
        <tissue evidence="2">Muscle</tissue>
    </source>
</reference>
<dbReference type="EMBL" id="JAIZAY010000292">
    <property type="protein sequence ID" value="KAJ8018554.1"/>
    <property type="molecule type" value="Genomic_DNA"/>
</dbReference>
<gene>
    <name evidence="2" type="ORF">HOLleu_43389</name>
</gene>